<dbReference type="AlphaFoldDB" id="A0A1V6SIV1"/>
<gene>
    <name evidence="1" type="ORF">PENSTE_c049G01472</name>
</gene>
<dbReference type="STRING" id="303698.A0A1V6SIV1"/>
<keyword evidence="2" id="KW-1185">Reference proteome</keyword>
<comment type="caution">
    <text evidence="1">The sequence shown here is derived from an EMBL/GenBank/DDBJ whole genome shotgun (WGS) entry which is preliminary data.</text>
</comment>
<dbReference type="EMBL" id="MLKD01000049">
    <property type="protein sequence ID" value="OQE13670.1"/>
    <property type="molecule type" value="Genomic_DNA"/>
</dbReference>
<protein>
    <submittedName>
        <fullName evidence="1">Uncharacterized protein</fullName>
    </submittedName>
</protein>
<sequence>MKGPTELESGSLAVPVVYTEPDSEETLDLQTKGSCAKSALEGKRVLQLWRAESQWYPSDVLDGVHLKFVGGLYDVVNVVPRGTGSTLPFFCYQDKEERVTNFRAAVATNASDTSHGEVWTEVKNKADACAYAQNNIGVLIGTAFTARGIMNTLEQDGKQRWWGHYYGTLLGSTLVAMSPDKIDKAVLDGVMNAHDYYHIGDITKRYEFSVTIFGANNALAAFAHFTAVMVGRSGKDNSDEIERSKDELYIDGVVGTDLSEAKHKPPV</sequence>
<evidence type="ECO:0000313" key="2">
    <source>
        <dbReference type="Proteomes" id="UP000191285"/>
    </source>
</evidence>
<accession>A0A1V6SIV1</accession>
<dbReference type="OrthoDB" id="425534at2759"/>
<organism evidence="1 2">
    <name type="scientific">Penicillium steckii</name>
    <dbReference type="NCBI Taxonomy" id="303698"/>
    <lineage>
        <taxon>Eukaryota</taxon>
        <taxon>Fungi</taxon>
        <taxon>Dikarya</taxon>
        <taxon>Ascomycota</taxon>
        <taxon>Pezizomycotina</taxon>
        <taxon>Eurotiomycetes</taxon>
        <taxon>Eurotiomycetidae</taxon>
        <taxon>Eurotiales</taxon>
        <taxon>Aspergillaceae</taxon>
        <taxon>Penicillium</taxon>
    </lineage>
</organism>
<evidence type="ECO:0000313" key="1">
    <source>
        <dbReference type="EMBL" id="OQE13670.1"/>
    </source>
</evidence>
<name>A0A1V6SIV1_9EURO</name>
<reference evidence="2" key="1">
    <citation type="journal article" date="2017" name="Nat. Microbiol.">
        <title>Global analysis of biosynthetic gene clusters reveals vast potential of secondary metabolite production in Penicillium species.</title>
        <authorList>
            <person name="Nielsen J.C."/>
            <person name="Grijseels S."/>
            <person name="Prigent S."/>
            <person name="Ji B."/>
            <person name="Dainat J."/>
            <person name="Nielsen K.F."/>
            <person name="Frisvad J.C."/>
            <person name="Workman M."/>
            <person name="Nielsen J."/>
        </authorList>
    </citation>
    <scope>NUCLEOTIDE SEQUENCE [LARGE SCALE GENOMIC DNA]</scope>
    <source>
        <strain evidence="2">IBT 24891</strain>
    </source>
</reference>
<dbReference type="Proteomes" id="UP000191285">
    <property type="component" value="Unassembled WGS sequence"/>
</dbReference>
<proteinExistence type="predicted"/>